<keyword evidence="6 11" id="KW-0812">Transmembrane</keyword>
<evidence type="ECO:0000256" key="10">
    <source>
        <dbReference type="ARBA" id="ARBA00023136"/>
    </source>
</evidence>
<evidence type="ECO:0000256" key="4">
    <source>
        <dbReference type="ARBA" id="ARBA00022553"/>
    </source>
</evidence>
<dbReference type="GO" id="GO:0016301">
    <property type="term" value="F:kinase activity"/>
    <property type="evidence" value="ECO:0007669"/>
    <property type="project" value="UniProtKB-KW"/>
</dbReference>
<evidence type="ECO:0000256" key="8">
    <source>
        <dbReference type="ARBA" id="ARBA00022989"/>
    </source>
</evidence>
<dbReference type="SUPFAM" id="SSF47384">
    <property type="entry name" value="Homodimeric domain of signal transducing histidine kinase"/>
    <property type="match status" value="1"/>
</dbReference>
<dbReference type="PROSITE" id="PS50885">
    <property type="entry name" value="HAMP"/>
    <property type="match status" value="1"/>
</dbReference>
<evidence type="ECO:0000256" key="1">
    <source>
        <dbReference type="ARBA" id="ARBA00000085"/>
    </source>
</evidence>
<dbReference type="InterPro" id="IPR036097">
    <property type="entry name" value="HisK_dim/P_sf"/>
</dbReference>
<dbReference type="Gene3D" id="3.30.565.10">
    <property type="entry name" value="Histidine kinase-like ATPase, C-terminal domain"/>
    <property type="match status" value="1"/>
</dbReference>
<dbReference type="PRINTS" id="PR00344">
    <property type="entry name" value="BCTRLSENSOR"/>
</dbReference>
<dbReference type="SUPFAM" id="SSF55874">
    <property type="entry name" value="ATPase domain of HSP90 chaperone/DNA topoisomerase II/histidine kinase"/>
    <property type="match status" value="1"/>
</dbReference>
<dbReference type="CDD" id="cd00082">
    <property type="entry name" value="HisKA"/>
    <property type="match status" value="1"/>
</dbReference>
<dbReference type="SMART" id="SM00304">
    <property type="entry name" value="HAMP"/>
    <property type="match status" value="1"/>
</dbReference>
<dbReference type="InterPro" id="IPR036890">
    <property type="entry name" value="HATPase_C_sf"/>
</dbReference>
<evidence type="ECO:0000259" key="12">
    <source>
        <dbReference type="PROSITE" id="PS50109"/>
    </source>
</evidence>
<evidence type="ECO:0000256" key="2">
    <source>
        <dbReference type="ARBA" id="ARBA00004236"/>
    </source>
</evidence>
<keyword evidence="10 11" id="KW-0472">Membrane</keyword>
<evidence type="ECO:0000259" key="13">
    <source>
        <dbReference type="PROSITE" id="PS50885"/>
    </source>
</evidence>
<accession>A0ABP7J858</accession>
<dbReference type="RefSeq" id="WP_344778981.1">
    <property type="nucleotide sequence ID" value="NZ_BAABAH010000024.1"/>
</dbReference>
<dbReference type="EC" id="2.7.13.3" evidence="3"/>
<dbReference type="PANTHER" id="PTHR45436">
    <property type="entry name" value="SENSOR HISTIDINE KINASE YKOH"/>
    <property type="match status" value="1"/>
</dbReference>
<dbReference type="Gene3D" id="6.10.340.10">
    <property type="match status" value="1"/>
</dbReference>
<name>A0ABP7J858_9ACTN</name>
<dbReference type="CDD" id="cd06225">
    <property type="entry name" value="HAMP"/>
    <property type="match status" value="1"/>
</dbReference>
<feature type="domain" description="Histidine kinase" evidence="12">
    <location>
        <begin position="238"/>
        <end position="445"/>
    </location>
</feature>
<feature type="transmembrane region" description="Helical" evidence="11">
    <location>
        <begin position="12"/>
        <end position="34"/>
    </location>
</feature>
<feature type="domain" description="HAMP" evidence="13">
    <location>
        <begin position="177"/>
        <end position="230"/>
    </location>
</feature>
<dbReference type="InterPro" id="IPR005467">
    <property type="entry name" value="His_kinase_dom"/>
</dbReference>
<comment type="subcellular location">
    <subcellularLocation>
        <location evidence="2">Cell membrane</location>
    </subcellularLocation>
</comment>
<evidence type="ECO:0000313" key="15">
    <source>
        <dbReference type="Proteomes" id="UP001501821"/>
    </source>
</evidence>
<proteinExistence type="predicted"/>
<evidence type="ECO:0000256" key="3">
    <source>
        <dbReference type="ARBA" id="ARBA00012438"/>
    </source>
</evidence>
<dbReference type="EMBL" id="BAABAH010000024">
    <property type="protein sequence ID" value="GAA3836183.1"/>
    <property type="molecule type" value="Genomic_DNA"/>
</dbReference>
<dbReference type="CDD" id="cd00075">
    <property type="entry name" value="HATPase"/>
    <property type="match status" value="1"/>
</dbReference>
<dbReference type="SMART" id="SM00388">
    <property type="entry name" value="HisKA"/>
    <property type="match status" value="1"/>
</dbReference>
<comment type="caution">
    <text evidence="14">The sequence shown here is derived from an EMBL/GenBank/DDBJ whole genome shotgun (WGS) entry which is preliminary data.</text>
</comment>
<dbReference type="Pfam" id="PF02518">
    <property type="entry name" value="HATPase_c"/>
    <property type="match status" value="1"/>
</dbReference>
<dbReference type="PROSITE" id="PS50109">
    <property type="entry name" value="HIS_KIN"/>
    <property type="match status" value="1"/>
</dbReference>
<comment type="catalytic activity">
    <reaction evidence="1">
        <text>ATP + protein L-histidine = ADP + protein N-phospho-L-histidine.</text>
        <dbReference type="EC" id="2.7.13.3"/>
    </reaction>
</comment>
<evidence type="ECO:0000256" key="5">
    <source>
        <dbReference type="ARBA" id="ARBA00022679"/>
    </source>
</evidence>
<evidence type="ECO:0000313" key="14">
    <source>
        <dbReference type="EMBL" id="GAA3836183.1"/>
    </source>
</evidence>
<dbReference type="Gene3D" id="1.10.287.130">
    <property type="match status" value="1"/>
</dbReference>
<dbReference type="InterPro" id="IPR003660">
    <property type="entry name" value="HAMP_dom"/>
</dbReference>
<keyword evidence="4" id="KW-0597">Phosphoprotein</keyword>
<keyword evidence="8 11" id="KW-1133">Transmembrane helix</keyword>
<evidence type="ECO:0000256" key="6">
    <source>
        <dbReference type="ARBA" id="ARBA00022692"/>
    </source>
</evidence>
<keyword evidence="7 14" id="KW-0418">Kinase</keyword>
<dbReference type="SMART" id="SM00387">
    <property type="entry name" value="HATPase_c"/>
    <property type="match status" value="1"/>
</dbReference>
<dbReference type="Proteomes" id="UP001501821">
    <property type="component" value="Unassembled WGS sequence"/>
</dbReference>
<dbReference type="InterPro" id="IPR050428">
    <property type="entry name" value="TCS_sensor_his_kinase"/>
</dbReference>
<sequence>MTHRLSLRLRATLIGTLLFAVLLGIGSVLLVSTLEHRLTDASDDVSRSRLSDLLDLAGSGDLPPTLGVGDNGVAQVVGPDGKVVAASANIDGRPAIADLAASTSPETRTFSAPDDQEIETYRFWYAEGPSPKGNVTVYVGDSLESVSEASAALRRSLWIGVPLVVLALGVVIWLLLGRALGRLDRIRAEVDRISEGNLAARVAGDGVDDEVGRLAATMNAMLDRVEHAVQRQRELVADVSHDLQSPLAAQRLSLELALAQPGVVDTDRLRADVLGATADMERLVRDLLVLASLDAGATSEPVLLDLDALVLEEATRSRVGTSAQVDTSQVSAAPAYADPDDVRRIVRNLLDNATAHATSRVVLTVDLDGDRARLDVVDDGPGVPPEHRDLVFERFHRVDAARSQGGGSGLGLAIARGLAERAGGSVELLSSPGGAHLRLLLPSRRP</sequence>
<dbReference type="InterPro" id="IPR004358">
    <property type="entry name" value="Sig_transdc_His_kin-like_C"/>
</dbReference>
<keyword evidence="15" id="KW-1185">Reference proteome</keyword>
<keyword evidence="9" id="KW-0902">Two-component regulatory system</keyword>
<dbReference type="PANTHER" id="PTHR45436:SF5">
    <property type="entry name" value="SENSOR HISTIDINE KINASE TRCS"/>
    <property type="match status" value="1"/>
</dbReference>
<evidence type="ECO:0000256" key="11">
    <source>
        <dbReference type="SAM" id="Phobius"/>
    </source>
</evidence>
<protein>
    <recommendedName>
        <fullName evidence="3">histidine kinase</fullName>
        <ecNumber evidence="3">2.7.13.3</ecNumber>
    </recommendedName>
</protein>
<evidence type="ECO:0000256" key="7">
    <source>
        <dbReference type="ARBA" id="ARBA00022777"/>
    </source>
</evidence>
<dbReference type="InterPro" id="IPR003594">
    <property type="entry name" value="HATPase_dom"/>
</dbReference>
<dbReference type="Pfam" id="PF00672">
    <property type="entry name" value="HAMP"/>
    <property type="match status" value="1"/>
</dbReference>
<feature type="transmembrane region" description="Helical" evidence="11">
    <location>
        <begin position="157"/>
        <end position="176"/>
    </location>
</feature>
<dbReference type="InterPro" id="IPR003661">
    <property type="entry name" value="HisK_dim/P_dom"/>
</dbReference>
<organism evidence="14 15">
    <name type="scientific">Nocardioides panacisoli</name>
    <dbReference type="NCBI Taxonomy" id="627624"/>
    <lineage>
        <taxon>Bacteria</taxon>
        <taxon>Bacillati</taxon>
        <taxon>Actinomycetota</taxon>
        <taxon>Actinomycetes</taxon>
        <taxon>Propionibacteriales</taxon>
        <taxon>Nocardioidaceae</taxon>
        <taxon>Nocardioides</taxon>
    </lineage>
</organism>
<keyword evidence="5" id="KW-0808">Transferase</keyword>
<dbReference type="Pfam" id="PF00512">
    <property type="entry name" value="HisKA"/>
    <property type="match status" value="1"/>
</dbReference>
<reference evidence="15" key="1">
    <citation type="journal article" date="2019" name="Int. J. Syst. Evol. Microbiol.">
        <title>The Global Catalogue of Microorganisms (GCM) 10K type strain sequencing project: providing services to taxonomists for standard genome sequencing and annotation.</title>
        <authorList>
            <consortium name="The Broad Institute Genomics Platform"/>
            <consortium name="The Broad Institute Genome Sequencing Center for Infectious Disease"/>
            <person name="Wu L."/>
            <person name="Ma J."/>
        </authorList>
    </citation>
    <scope>NUCLEOTIDE SEQUENCE [LARGE SCALE GENOMIC DNA]</scope>
    <source>
        <strain evidence="15">JCM 16953</strain>
    </source>
</reference>
<dbReference type="SUPFAM" id="SSF158472">
    <property type="entry name" value="HAMP domain-like"/>
    <property type="match status" value="1"/>
</dbReference>
<evidence type="ECO:0000256" key="9">
    <source>
        <dbReference type="ARBA" id="ARBA00023012"/>
    </source>
</evidence>
<gene>
    <name evidence="14" type="ORF">GCM10022242_41200</name>
</gene>